<sequence>MPKRKRSEEEELTKILSASHHAIHHALKIAKGYERQRQSKRLRDPDTDAEKRARLQNEIVIQKSLDLHQVALTHLRAALLRVKPIAECDKLPEEVKAPVQKPDVTEEEAKALHNVTSNLCARVEVRKATDKAIEDVGKALGVKVPEKKKGRVRKKDFEKETEEVVADKEPEKDEEMVTEEREKPERKSEDNKRKLEPASNGANEDSESDEEELPVKEEVVAKMEDILGSSSEAESDDDGADWAAITAKVKAQLKGATFAKDGLDPMEVTSGEEEEDDDMEYDLDSEGGSEDNEVSENEAQSDSERASESGSFNGFSDNASEQSASDAESGSDSESSADRSPPRKKKAAPSTGRPGESAFIPSLMAGYISDSNSEASDLDIAPNSRKNRRGQRARQAIWEKKFKEQAKHLREGGNKANKRDDGWDMKRGAVDPDSAGKPWKSGIKNPLLEKDGKKEEIQGQGEEVNYGGRTLLKDRKKGGMHVTDRPLNRKERRALGIKEPVGPPGGGNGGGSKPAAGMPPKKRDDEGPLHPSWEARKKAKEKLETAPFQGKKITFD</sequence>
<dbReference type="InterPro" id="IPR037393">
    <property type="entry name" value="Bud22/SRFB1"/>
</dbReference>
<dbReference type="InterPro" id="IPR015158">
    <property type="entry name" value="Bud22_dom"/>
</dbReference>
<feature type="compositionally biased region" description="Basic and acidic residues" evidence="2">
    <location>
        <begin position="397"/>
        <end position="430"/>
    </location>
</feature>
<accession>A0AAN7BDN3</accession>
<keyword evidence="5" id="KW-1185">Reference proteome</keyword>
<comment type="caution">
    <text evidence="4">The sequence shown here is derived from an EMBL/GenBank/DDBJ whole genome shotgun (WGS) entry which is preliminary data.</text>
</comment>
<feature type="compositionally biased region" description="Basic and acidic residues" evidence="2">
    <location>
        <begin position="447"/>
        <end position="457"/>
    </location>
</feature>
<dbReference type="EMBL" id="MU858061">
    <property type="protein sequence ID" value="KAK4217210.1"/>
    <property type="molecule type" value="Genomic_DNA"/>
</dbReference>
<dbReference type="Proteomes" id="UP001301769">
    <property type="component" value="Unassembled WGS sequence"/>
</dbReference>
<dbReference type="GO" id="GO:0005634">
    <property type="term" value="C:nucleus"/>
    <property type="evidence" value="ECO:0007669"/>
    <property type="project" value="TreeGrafter"/>
</dbReference>
<dbReference type="GO" id="GO:0030686">
    <property type="term" value="C:90S preribosome"/>
    <property type="evidence" value="ECO:0007669"/>
    <property type="project" value="TreeGrafter"/>
</dbReference>
<feature type="region of interest" description="Disordered" evidence="2">
    <location>
        <begin position="149"/>
        <end position="239"/>
    </location>
</feature>
<evidence type="ECO:0000313" key="5">
    <source>
        <dbReference type="Proteomes" id="UP001301769"/>
    </source>
</evidence>
<feature type="region of interest" description="Disordered" evidence="2">
    <location>
        <begin position="255"/>
        <end position="556"/>
    </location>
</feature>
<evidence type="ECO:0000313" key="4">
    <source>
        <dbReference type="EMBL" id="KAK4217210.1"/>
    </source>
</evidence>
<dbReference type="PANTHER" id="PTHR23325:SF1">
    <property type="entry name" value="SERUM RESPONSE FACTOR-BINDING PROTEIN 1"/>
    <property type="match status" value="1"/>
</dbReference>
<proteinExistence type="predicted"/>
<feature type="domain" description="Bud22" evidence="3">
    <location>
        <begin position="19"/>
        <end position="556"/>
    </location>
</feature>
<organism evidence="4 5">
    <name type="scientific">Rhypophila decipiens</name>
    <dbReference type="NCBI Taxonomy" id="261697"/>
    <lineage>
        <taxon>Eukaryota</taxon>
        <taxon>Fungi</taxon>
        <taxon>Dikarya</taxon>
        <taxon>Ascomycota</taxon>
        <taxon>Pezizomycotina</taxon>
        <taxon>Sordariomycetes</taxon>
        <taxon>Sordariomycetidae</taxon>
        <taxon>Sordariales</taxon>
        <taxon>Naviculisporaceae</taxon>
        <taxon>Rhypophila</taxon>
    </lineage>
</organism>
<evidence type="ECO:0000256" key="1">
    <source>
        <dbReference type="ARBA" id="ARBA00023054"/>
    </source>
</evidence>
<feature type="compositionally biased region" description="Acidic residues" evidence="2">
    <location>
        <begin position="270"/>
        <end position="301"/>
    </location>
</feature>
<protein>
    <submittedName>
        <fullName evidence="4">Bud-site selection protein</fullName>
    </submittedName>
</protein>
<reference evidence="4" key="1">
    <citation type="journal article" date="2023" name="Mol. Phylogenet. Evol.">
        <title>Genome-scale phylogeny and comparative genomics of the fungal order Sordariales.</title>
        <authorList>
            <person name="Hensen N."/>
            <person name="Bonometti L."/>
            <person name="Westerberg I."/>
            <person name="Brannstrom I.O."/>
            <person name="Guillou S."/>
            <person name="Cros-Aarteil S."/>
            <person name="Calhoun S."/>
            <person name="Haridas S."/>
            <person name="Kuo A."/>
            <person name="Mondo S."/>
            <person name="Pangilinan J."/>
            <person name="Riley R."/>
            <person name="LaButti K."/>
            <person name="Andreopoulos B."/>
            <person name="Lipzen A."/>
            <person name="Chen C."/>
            <person name="Yan M."/>
            <person name="Daum C."/>
            <person name="Ng V."/>
            <person name="Clum A."/>
            <person name="Steindorff A."/>
            <person name="Ohm R.A."/>
            <person name="Martin F."/>
            <person name="Silar P."/>
            <person name="Natvig D.O."/>
            <person name="Lalanne C."/>
            <person name="Gautier V."/>
            <person name="Ament-Velasquez S.L."/>
            <person name="Kruys A."/>
            <person name="Hutchinson M.I."/>
            <person name="Powell A.J."/>
            <person name="Barry K."/>
            <person name="Miller A.N."/>
            <person name="Grigoriev I.V."/>
            <person name="Debuchy R."/>
            <person name="Gladieux P."/>
            <person name="Hiltunen Thoren M."/>
            <person name="Johannesson H."/>
        </authorList>
    </citation>
    <scope>NUCLEOTIDE SEQUENCE</scope>
    <source>
        <strain evidence="4">PSN293</strain>
    </source>
</reference>
<dbReference type="PANTHER" id="PTHR23325">
    <property type="entry name" value="SERUM RESPONSE FACTOR-BINDING"/>
    <property type="match status" value="1"/>
</dbReference>
<reference evidence="4" key="2">
    <citation type="submission" date="2023-05" db="EMBL/GenBank/DDBJ databases">
        <authorList>
            <consortium name="Lawrence Berkeley National Laboratory"/>
            <person name="Steindorff A."/>
            <person name="Hensen N."/>
            <person name="Bonometti L."/>
            <person name="Westerberg I."/>
            <person name="Brannstrom I.O."/>
            <person name="Guillou S."/>
            <person name="Cros-Aarteil S."/>
            <person name="Calhoun S."/>
            <person name="Haridas S."/>
            <person name="Kuo A."/>
            <person name="Mondo S."/>
            <person name="Pangilinan J."/>
            <person name="Riley R."/>
            <person name="Labutti K."/>
            <person name="Andreopoulos B."/>
            <person name="Lipzen A."/>
            <person name="Chen C."/>
            <person name="Yanf M."/>
            <person name="Daum C."/>
            <person name="Ng V."/>
            <person name="Clum A."/>
            <person name="Ohm R."/>
            <person name="Martin F."/>
            <person name="Silar P."/>
            <person name="Natvig D."/>
            <person name="Lalanne C."/>
            <person name="Gautier V."/>
            <person name="Ament-Velasquez S.L."/>
            <person name="Kruys A."/>
            <person name="Hutchinson M.I."/>
            <person name="Powell A.J."/>
            <person name="Barry K."/>
            <person name="Miller A.N."/>
            <person name="Grigoriev I.V."/>
            <person name="Debuchy R."/>
            <person name="Gladieux P."/>
            <person name="Thoren M.H."/>
            <person name="Johannesson H."/>
        </authorList>
    </citation>
    <scope>NUCLEOTIDE SEQUENCE</scope>
    <source>
        <strain evidence="4">PSN293</strain>
    </source>
</reference>
<name>A0AAN7BDN3_9PEZI</name>
<feature type="compositionally biased region" description="Basic and acidic residues" evidence="2">
    <location>
        <begin position="178"/>
        <end position="196"/>
    </location>
</feature>
<feature type="compositionally biased region" description="Basic and acidic residues" evidence="2">
    <location>
        <begin position="213"/>
        <end position="225"/>
    </location>
</feature>
<dbReference type="GO" id="GO:0030490">
    <property type="term" value="P:maturation of SSU-rRNA"/>
    <property type="evidence" value="ECO:0007669"/>
    <property type="project" value="TreeGrafter"/>
</dbReference>
<evidence type="ECO:0000256" key="2">
    <source>
        <dbReference type="SAM" id="MobiDB-lite"/>
    </source>
</evidence>
<keyword evidence="1" id="KW-0175">Coiled coil</keyword>
<dbReference type="AlphaFoldDB" id="A0AAN7BDN3"/>
<feature type="compositionally biased region" description="Basic and acidic residues" evidence="2">
    <location>
        <begin position="482"/>
        <end position="496"/>
    </location>
</feature>
<dbReference type="Pfam" id="PF09073">
    <property type="entry name" value="BUD22"/>
    <property type="match status" value="1"/>
</dbReference>
<gene>
    <name evidence="4" type="ORF">QBC37DRAFT_415137</name>
</gene>
<feature type="compositionally biased region" description="Basic and acidic residues" evidence="2">
    <location>
        <begin position="521"/>
        <end position="544"/>
    </location>
</feature>
<evidence type="ECO:0000259" key="3">
    <source>
        <dbReference type="Pfam" id="PF09073"/>
    </source>
</evidence>
<feature type="compositionally biased region" description="Low complexity" evidence="2">
    <location>
        <begin position="316"/>
        <end position="334"/>
    </location>
</feature>